<reference evidence="2" key="1">
    <citation type="submission" date="2022-08" db="UniProtKB">
        <authorList>
            <consortium name="EnsemblMetazoa"/>
        </authorList>
    </citation>
    <scope>IDENTIFICATION</scope>
    <source>
        <strain evidence="2">Israel</strain>
    </source>
</reference>
<dbReference type="AlphaFoldDB" id="A0A1B0DJH9"/>
<feature type="compositionally biased region" description="Basic residues" evidence="1">
    <location>
        <begin position="246"/>
        <end position="255"/>
    </location>
</feature>
<feature type="region of interest" description="Disordered" evidence="1">
    <location>
        <begin position="200"/>
        <end position="262"/>
    </location>
</feature>
<organism evidence="2 3">
    <name type="scientific">Phlebotomus papatasi</name>
    <name type="common">Sandfly</name>
    <dbReference type="NCBI Taxonomy" id="29031"/>
    <lineage>
        <taxon>Eukaryota</taxon>
        <taxon>Metazoa</taxon>
        <taxon>Ecdysozoa</taxon>
        <taxon>Arthropoda</taxon>
        <taxon>Hexapoda</taxon>
        <taxon>Insecta</taxon>
        <taxon>Pterygota</taxon>
        <taxon>Neoptera</taxon>
        <taxon>Endopterygota</taxon>
        <taxon>Diptera</taxon>
        <taxon>Nematocera</taxon>
        <taxon>Psychodoidea</taxon>
        <taxon>Psychodidae</taxon>
        <taxon>Phlebotomus</taxon>
        <taxon>Phlebotomus</taxon>
    </lineage>
</organism>
<dbReference type="VEuPathDB" id="VectorBase:PPAPM1_008795"/>
<dbReference type="VEuPathDB" id="VectorBase:PPAI008403"/>
<protein>
    <submittedName>
        <fullName evidence="2">Uncharacterized protein</fullName>
    </submittedName>
</protein>
<evidence type="ECO:0000256" key="1">
    <source>
        <dbReference type="SAM" id="MobiDB-lite"/>
    </source>
</evidence>
<sequence>MCQCGVSYSDTAYCCFLSSVTSKGCSPWIYGGFENFILTRSPVRAPASRNDMIVVNPKHPHSTTGKTPTQLFFERTIRGKIPSLADVETAPPNTDFADRDRILKEKGKESEDRKRRAGVGDITVRSKVVLKNVLPGNKFSPVFDSKIYEVLEKSGARFKLQEVLTERTITHAKKVYTTFEEDSDTPSEPPLQIENMIQSRAKTSSSSDFSRLSDNLTTPTSHEGDADVFDSSKSQELQDASVVTLRPHRPARRPVKYQDYVL</sequence>
<feature type="compositionally biased region" description="Low complexity" evidence="1">
    <location>
        <begin position="204"/>
        <end position="213"/>
    </location>
</feature>
<proteinExistence type="predicted"/>
<evidence type="ECO:0000313" key="2">
    <source>
        <dbReference type="EnsemblMetazoa" id="PPAI008403-PA"/>
    </source>
</evidence>
<accession>A0A1B0DJH9</accession>
<name>A0A1B0DJH9_PHLPP</name>
<dbReference type="EMBL" id="AJVK01035021">
    <property type="status" value="NOT_ANNOTATED_CDS"/>
    <property type="molecule type" value="Genomic_DNA"/>
</dbReference>
<dbReference type="EnsemblMetazoa" id="PPAI008403-RA">
    <property type="protein sequence ID" value="PPAI008403-PA"/>
    <property type="gene ID" value="PPAI008403"/>
</dbReference>
<evidence type="ECO:0000313" key="3">
    <source>
        <dbReference type="Proteomes" id="UP000092462"/>
    </source>
</evidence>
<dbReference type="Proteomes" id="UP000092462">
    <property type="component" value="Unassembled WGS sequence"/>
</dbReference>
<keyword evidence="3" id="KW-1185">Reference proteome</keyword>